<dbReference type="PANTHER" id="PTHR22984:SF25">
    <property type="entry name" value="PROTEIN KINASE DOMAIN-CONTAINING PROTEIN"/>
    <property type="match status" value="1"/>
</dbReference>
<evidence type="ECO:0000256" key="8">
    <source>
        <dbReference type="ARBA" id="ARBA00022741"/>
    </source>
</evidence>
<evidence type="ECO:0000313" key="20">
    <source>
        <dbReference type="EMBL" id="KAG2463268.1"/>
    </source>
</evidence>
<feature type="domain" description="Protein kinase" evidence="18">
    <location>
        <begin position="380"/>
        <end position="532"/>
    </location>
</feature>
<comment type="catalytic activity">
    <reaction evidence="16">
        <text>L-seryl-[protein] + ATP = O-phospho-L-seryl-[protein] + ADP + H(+)</text>
        <dbReference type="Rhea" id="RHEA:17989"/>
        <dbReference type="Rhea" id="RHEA-COMP:9863"/>
        <dbReference type="Rhea" id="RHEA-COMP:11604"/>
        <dbReference type="ChEBI" id="CHEBI:15378"/>
        <dbReference type="ChEBI" id="CHEBI:29999"/>
        <dbReference type="ChEBI" id="CHEBI:30616"/>
        <dbReference type="ChEBI" id="CHEBI:83421"/>
        <dbReference type="ChEBI" id="CHEBI:456216"/>
        <dbReference type="EC" id="2.7.11.1"/>
    </reaction>
</comment>
<dbReference type="InterPro" id="IPR001314">
    <property type="entry name" value="Peptidase_S1A"/>
</dbReference>
<proteinExistence type="inferred from homology"/>
<dbReference type="InterPro" id="IPR051138">
    <property type="entry name" value="PIM_Ser/Thr_kinase"/>
</dbReference>
<feature type="domain" description="Peptidase S1" evidence="19">
    <location>
        <begin position="1"/>
        <end position="283"/>
    </location>
</feature>
<accession>A0A8X7X8N0</accession>
<gene>
    <name evidence="20" type="primary">Proc</name>
    <name evidence="20" type="ORF">GTO96_0001027</name>
</gene>
<dbReference type="Pfam" id="PF06293">
    <property type="entry name" value="Kdo"/>
    <property type="match status" value="1"/>
</dbReference>
<dbReference type="InterPro" id="IPR011009">
    <property type="entry name" value="Kinase-like_dom_sf"/>
</dbReference>
<evidence type="ECO:0000256" key="10">
    <source>
        <dbReference type="ARBA" id="ARBA00022801"/>
    </source>
</evidence>
<reference evidence="20 21" key="1">
    <citation type="journal article" date="2021" name="Cell">
        <title>Tracing the genetic footprints of vertebrate landing in non-teleost ray-finned fishes.</title>
        <authorList>
            <person name="Bi X."/>
            <person name="Wang K."/>
            <person name="Yang L."/>
            <person name="Pan H."/>
            <person name="Jiang H."/>
            <person name="Wei Q."/>
            <person name="Fang M."/>
            <person name="Yu H."/>
            <person name="Zhu C."/>
            <person name="Cai Y."/>
            <person name="He Y."/>
            <person name="Gan X."/>
            <person name="Zeng H."/>
            <person name="Yu D."/>
            <person name="Zhu Y."/>
            <person name="Jiang H."/>
            <person name="Qiu Q."/>
            <person name="Yang H."/>
            <person name="Zhang Y.E."/>
            <person name="Wang W."/>
            <person name="Zhu M."/>
            <person name="He S."/>
            <person name="Zhang G."/>
        </authorList>
    </citation>
    <scope>NUCLEOTIDE SEQUENCE [LARGE SCALE GENOMIC DNA]</scope>
    <source>
        <strain evidence="20">Bchr_013</strain>
    </source>
</reference>
<dbReference type="CDD" id="cd00190">
    <property type="entry name" value="Tryp_SPc"/>
    <property type="match status" value="1"/>
</dbReference>
<dbReference type="PROSITE" id="PS00135">
    <property type="entry name" value="TRYPSIN_SER"/>
    <property type="match status" value="1"/>
</dbReference>
<dbReference type="Gene3D" id="1.10.510.10">
    <property type="entry name" value="Transferase(Phosphotransferase) domain 1"/>
    <property type="match status" value="2"/>
</dbReference>
<name>A0A8X7X8N0_POLSE</name>
<comment type="subcellular location">
    <subcellularLocation>
        <location evidence="1">Host cytoplasm</location>
    </subcellularLocation>
</comment>
<comment type="catalytic activity">
    <reaction evidence="15">
        <text>L-threonyl-[protein] + ATP = O-phospho-L-threonyl-[protein] + ADP + H(+)</text>
        <dbReference type="Rhea" id="RHEA:46608"/>
        <dbReference type="Rhea" id="RHEA-COMP:11060"/>
        <dbReference type="Rhea" id="RHEA-COMP:11605"/>
        <dbReference type="ChEBI" id="CHEBI:15378"/>
        <dbReference type="ChEBI" id="CHEBI:30013"/>
        <dbReference type="ChEBI" id="CHEBI:30616"/>
        <dbReference type="ChEBI" id="CHEBI:61977"/>
        <dbReference type="ChEBI" id="CHEBI:456216"/>
        <dbReference type="EC" id="2.7.11.1"/>
    </reaction>
</comment>
<keyword evidence="6 17" id="KW-0645">Protease</keyword>
<keyword evidence="7" id="KW-0808">Transferase</keyword>
<evidence type="ECO:0000256" key="14">
    <source>
        <dbReference type="ARBA" id="ARBA00023200"/>
    </source>
</evidence>
<dbReference type="SMART" id="SM00220">
    <property type="entry name" value="S_TKc"/>
    <property type="match status" value="1"/>
</dbReference>
<keyword evidence="5" id="KW-0723">Serine/threonine-protein kinase</keyword>
<dbReference type="InterPro" id="IPR043504">
    <property type="entry name" value="Peptidase_S1_PA_chymotrypsin"/>
</dbReference>
<dbReference type="PANTHER" id="PTHR22984">
    <property type="entry name" value="SERINE/THREONINE-PROTEIN KINASE PIM"/>
    <property type="match status" value="1"/>
</dbReference>
<dbReference type="GO" id="GO:0004252">
    <property type="term" value="F:serine-type endopeptidase activity"/>
    <property type="evidence" value="ECO:0007669"/>
    <property type="project" value="InterPro"/>
</dbReference>
<dbReference type="SUPFAM" id="SSF56112">
    <property type="entry name" value="Protein kinase-like (PK-like)"/>
    <property type="match status" value="2"/>
</dbReference>
<dbReference type="InterPro" id="IPR000719">
    <property type="entry name" value="Prot_kinase_dom"/>
</dbReference>
<dbReference type="InterPro" id="IPR033116">
    <property type="entry name" value="TRYPSIN_SER"/>
</dbReference>
<evidence type="ECO:0000256" key="3">
    <source>
        <dbReference type="ARBA" id="ARBA00012513"/>
    </source>
</evidence>
<keyword evidence="14" id="KW-1035">Host cytoplasm</keyword>
<evidence type="ECO:0000256" key="13">
    <source>
        <dbReference type="ARBA" id="ARBA00023157"/>
    </source>
</evidence>
<keyword evidence="13" id="KW-1015">Disulfide bond</keyword>
<keyword evidence="12" id="KW-0067">ATP-binding</keyword>
<dbReference type="EMBL" id="JAATIS010004040">
    <property type="protein sequence ID" value="KAG2463268.1"/>
    <property type="molecule type" value="Genomic_DNA"/>
</dbReference>
<dbReference type="InterPro" id="IPR008271">
    <property type="entry name" value="Ser/Thr_kinase_AS"/>
</dbReference>
<dbReference type="Gene3D" id="2.40.10.10">
    <property type="entry name" value="Trypsin-like serine proteases"/>
    <property type="match status" value="2"/>
</dbReference>
<dbReference type="PRINTS" id="PR00722">
    <property type="entry name" value="CHYMOTRYPSIN"/>
</dbReference>
<dbReference type="PROSITE" id="PS50240">
    <property type="entry name" value="TRYPSIN_DOM"/>
    <property type="match status" value="1"/>
</dbReference>
<evidence type="ECO:0000256" key="5">
    <source>
        <dbReference type="ARBA" id="ARBA00022527"/>
    </source>
</evidence>
<evidence type="ECO:0000256" key="15">
    <source>
        <dbReference type="ARBA" id="ARBA00047899"/>
    </source>
</evidence>
<keyword evidence="9" id="KW-0418">Kinase</keyword>
<evidence type="ECO:0000256" key="7">
    <source>
        <dbReference type="ARBA" id="ARBA00022679"/>
    </source>
</evidence>
<comment type="caution">
    <text evidence="20">The sequence shown here is derived from an EMBL/GenBank/DDBJ whole genome shotgun (WGS) entry which is preliminary data.</text>
</comment>
<organism evidence="20 21">
    <name type="scientific">Polypterus senegalus</name>
    <name type="common">Senegal bichir</name>
    <dbReference type="NCBI Taxonomy" id="55291"/>
    <lineage>
        <taxon>Eukaryota</taxon>
        <taxon>Metazoa</taxon>
        <taxon>Chordata</taxon>
        <taxon>Craniata</taxon>
        <taxon>Vertebrata</taxon>
        <taxon>Euteleostomi</taxon>
        <taxon>Actinopterygii</taxon>
        <taxon>Polypteriformes</taxon>
        <taxon>Polypteridae</taxon>
        <taxon>Polypterus</taxon>
    </lineage>
</organism>
<keyword evidence="10 17" id="KW-0378">Hydrolase</keyword>
<evidence type="ECO:0000313" key="21">
    <source>
        <dbReference type="Proteomes" id="UP000886611"/>
    </source>
</evidence>
<dbReference type="GO" id="GO:0005524">
    <property type="term" value="F:ATP binding"/>
    <property type="evidence" value="ECO:0007669"/>
    <property type="project" value="UniProtKB-KW"/>
</dbReference>
<dbReference type="AlphaFoldDB" id="A0A8X7X8N0"/>
<keyword evidence="21" id="KW-1185">Reference proteome</keyword>
<keyword evidence="8" id="KW-0547">Nucleotide-binding</keyword>
<dbReference type="Gene3D" id="3.30.200.20">
    <property type="entry name" value="Phosphorylase Kinase, domain 1"/>
    <property type="match status" value="1"/>
</dbReference>
<dbReference type="InterPro" id="IPR001254">
    <property type="entry name" value="Trypsin_dom"/>
</dbReference>
<dbReference type="SUPFAM" id="SSF50494">
    <property type="entry name" value="Trypsin-like serine proteases"/>
    <property type="match status" value="1"/>
</dbReference>
<evidence type="ECO:0000259" key="19">
    <source>
        <dbReference type="PROSITE" id="PS50240"/>
    </source>
</evidence>
<evidence type="ECO:0000256" key="9">
    <source>
        <dbReference type="ARBA" id="ARBA00022777"/>
    </source>
</evidence>
<dbReference type="Proteomes" id="UP000886611">
    <property type="component" value="Unassembled WGS sequence"/>
</dbReference>
<evidence type="ECO:0000256" key="12">
    <source>
        <dbReference type="ARBA" id="ARBA00022840"/>
    </source>
</evidence>
<evidence type="ECO:0000256" key="11">
    <source>
        <dbReference type="ARBA" id="ARBA00022825"/>
    </source>
</evidence>
<dbReference type="InterPro" id="IPR018114">
    <property type="entry name" value="TRYPSIN_HIS"/>
</dbReference>
<sequence length="532" mass="59370">MTMGAVTINAGKMPNRKAVSAAASLDTALMMTTVNAVAKALILFSGRFHCGGVLIDQNWVLTAAHCVKTGTKFMVRLGDYERLRIEHTEETLHVTEIIVHPNYTEKIEDNDIALLRLEHPVPFTKYIIPICLPPQPLAENVLNNEGTNVEVTGWGKQHENAKNQSSALRYIKIRLASHEQCSTLMTSKLTENMLCAGTLGEIKDACSGDSGGPMVTKYKNTWFLVGLVSWGEGCGRIDKLGVYTKSNNEMEILPWEVGLMKQASDPTHPGVIKLLDWFTGPTKNVLVMELMEASMDLIDYMKNQGGHLTEDVTRNIICQVVHAVQHIHSCRVFHRDLKPENILIQTTTLNIKLIDFGCGTMLKMGKYDNFEEFRAVFEKYTVDNVLGGGGFGQVWAAQRIENNLLSNKEMQVMPWEVGLMQLVSFPEHPGVIKLLEWFTVPTKDVLVLELVEASMNLTDYMKIQGGHLTEDLTKNILSQVVQAVQHIHSCLVFHRDLKPGNILIQTTTGKIKLIDFGCGTMLKKGKYQSFEG</sequence>
<dbReference type="EC" id="2.7.11.1" evidence="3"/>
<dbReference type="PROSITE" id="PS50011">
    <property type="entry name" value="PROTEIN_KINASE_DOM"/>
    <property type="match status" value="1"/>
</dbReference>
<comment type="similarity">
    <text evidence="2">Belongs to the protein kinase superfamily. CAMK Ser/Thr protein kinase family. PIM subfamily.</text>
</comment>
<keyword evidence="11 17" id="KW-0720">Serine protease</keyword>
<dbReference type="InterPro" id="IPR009003">
    <property type="entry name" value="Peptidase_S1_PA"/>
</dbReference>
<evidence type="ECO:0000256" key="16">
    <source>
        <dbReference type="ARBA" id="ARBA00048679"/>
    </source>
</evidence>
<evidence type="ECO:0000256" key="1">
    <source>
        <dbReference type="ARBA" id="ARBA00004192"/>
    </source>
</evidence>
<evidence type="ECO:0000256" key="17">
    <source>
        <dbReference type="RuleBase" id="RU363034"/>
    </source>
</evidence>
<dbReference type="SMART" id="SM00020">
    <property type="entry name" value="Tryp_SPc"/>
    <property type="match status" value="1"/>
</dbReference>
<evidence type="ECO:0000259" key="18">
    <source>
        <dbReference type="PROSITE" id="PS50011"/>
    </source>
</evidence>
<evidence type="ECO:0000256" key="4">
    <source>
        <dbReference type="ARBA" id="ARBA00016885"/>
    </source>
</evidence>
<dbReference type="Pfam" id="PF00089">
    <property type="entry name" value="Trypsin"/>
    <property type="match status" value="1"/>
</dbReference>
<dbReference type="GO" id="GO:0006508">
    <property type="term" value="P:proteolysis"/>
    <property type="evidence" value="ECO:0007669"/>
    <property type="project" value="UniProtKB-KW"/>
</dbReference>
<dbReference type="PROSITE" id="PS00108">
    <property type="entry name" value="PROTEIN_KINASE_ST"/>
    <property type="match status" value="1"/>
</dbReference>
<protein>
    <recommendedName>
        <fullName evidence="4">Serine/threonine-protein kinase 1</fullName>
        <ecNumber evidence="3">2.7.11.1</ecNumber>
    </recommendedName>
</protein>
<dbReference type="GO" id="GO:0005737">
    <property type="term" value="C:cytoplasm"/>
    <property type="evidence" value="ECO:0007669"/>
    <property type="project" value="TreeGrafter"/>
</dbReference>
<feature type="non-terminal residue" evidence="20">
    <location>
        <position position="1"/>
    </location>
</feature>
<evidence type="ECO:0000256" key="2">
    <source>
        <dbReference type="ARBA" id="ARBA00005505"/>
    </source>
</evidence>
<feature type="non-terminal residue" evidence="20">
    <location>
        <position position="532"/>
    </location>
</feature>
<dbReference type="Pfam" id="PF00069">
    <property type="entry name" value="Pkinase"/>
    <property type="match status" value="1"/>
</dbReference>
<dbReference type="FunFam" id="2.40.10.10:FF:000003">
    <property type="entry name" value="Transmembrane serine protease 3"/>
    <property type="match status" value="1"/>
</dbReference>
<evidence type="ECO:0000256" key="6">
    <source>
        <dbReference type="ARBA" id="ARBA00022670"/>
    </source>
</evidence>
<dbReference type="GO" id="GO:0004674">
    <property type="term" value="F:protein serine/threonine kinase activity"/>
    <property type="evidence" value="ECO:0007669"/>
    <property type="project" value="UniProtKB-KW"/>
</dbReference>
<dbReference type="PROSITE" id="PS00134">
    <property type="entry name" value="TRYPSIN_HIS"/>
    <property type="match status" value="1"/>
</dbReference>